<feature type="compositionally biased region" description="Polar residues" evidence="2">
    <location>
        <begin position="356"/>
        <end position="370"/>
    </location>
</feature>
<evidence type="ECO:0000313" key="6">
    <source>
        <dbReference type="Proteomes" id="UP000291116"/>
    </source>
</evidence>
<evidence type="ECO:0000259" key="4">
    <source>
        <dbReference type="Pfam" id="PF00696"/>
    </source>
</evidence>
<proteinExistence type="inferred from homology"/>
<feature type="domain" description="Aspartate/glutamate/uridylate kinase" evidence="4">
    <location>
        <begin position="116"/>
        <end position="340"/>
    </location>
</feature>
<evidence type="ECO:0000256" key="2">
    <source>
        <dbReference type="SAM" id="MobiDB-lite"/>
    </source>
</evidence>
<dbReference type="OrthoDB" id="4323675at2759"/>
<reference evidence="5 6" key="1">
    <citation type="submission" date="2019-01" db="EMBL/GenBank/DDBJ databases">
        <authorList>
            <person name="Ferrante I. M."/>
        </authorList>
    </citation>
    <scope>NUCLEOTIDE SEQUENCE [LARGE SCALE GENOMIC DNA]</scope>
    <source>
        <strain evidence="5 6">B856</strain>
    </source>
</reference>
<dbReference type="InterPro" id="IPR036393">
    <property type="entry name" value="AceGlu_kinase-like_sf"/>
</dbReference>
<feature type="region of interest" description="Disordered" evidence="2">
    <location>
        <begin position="356"/>
        <end position="377"/>
    </location>
</feature>
<keyword evidence="3" id="KW-0732">Signal</keyword>
<dbReference type="GO" id="GO:0009089">
    <property type="term" value="P:lysine biosynthetic process via diaminopimelate"/>
    <property type="evidence" value="ECO:0007669"/>
    <property type="project" value="TreeGrafter"/>
</dbReference>
<feature type="signal peptide" evidence="3">
    <location>
        <begin position="1"/>
        <end position="19"/>
    </location>
</feature>
<dbReference type="SUPFAM" id="SSF53633">
    <property type="entry name" value="Carbamate kinase-like"/>
    <property type="match status" value="1"/>
</dbReference>
<gene>
    <name evidence="5" type="ORF">PSNMU_V1.4_AUG-EV-PASAV3_0019020</name>
</gene>
<dbReference type="EMBL" id="CAACVS010000050">
    <property type="protein sequence ID" value="VEU35174.1"/>
    <property type="molecule type" value="Genomic_DNA"/>
</dbReference>
<protein>
    <recommendedName>
        <fullName evidence="4">Aspartate/glutamate/uridylate kinase domain-containing protein</fullName>
    </recommendedName>
</protein>
<feature type="chain" id="PRO_5019174765" description="Aspartate/glutamate/uridylate kinase domain-containing protein" evidence="3">
    <location>
        <begin position="20"/>
        <end position="377"/>
    </location>
</feature>
<organism evidence="5 6">
    <name type="scientific">Pseudo-nitzschia multistriata</name>
    <dbReference type="NCBI Taxonomy" id="183589"/>
    <lineage>
        <taxon>Eukaryota</taxon>
        <taxon>Sar</taxon>
        <taxon>Stramenopiles</taxon>
        <taxon>Ochrophyta</taxon>
        <taxon>Bacillariophyta</taxon>
        <taxon>Bacillariophyceae</taxon>
        <taxon>Bacillariophycidae</taxon>
        <taxon>Bacillariales</taxon>
        <taxon>Bacillariaceae</taxon>
        <taxon>Pseudo-nitzschia</taxon>
    </lineage>
</organism>
<evidence type="ECO:0000256" key="3">
    <source>
        <dbReference type="SAM" id="SignalP"/>
    </source>
</evidence>
<comment type="similarity">
    <text evidence="1">Belongs to the aspartokinase family.</text>
</comment>
<dbReference type="PANTHER" id="PTHR21499:SF59">
    <property type="entry name" value="ASPARTOKINASE"/>
    <property type="match status" value="1"/>
</dbReference>
<dbReference type="InterPro" id="IPR018042">
    <property type="entry name" value="Aspartate_kinase_CS"/>
</dbReference>
<sequence length="377" mass="40528">MRRRSPLPPMSLSLSLCWALSFSDTGRGPGSCFAFSPSPPSLPFGLIQPTRTAAKTTVNSGADSNSKSKRIRAASSSSTALHLADEIKDYRRGLSQIHSDTTQAHGVPSSDGPTSCVFKFGGSSLADAERIDHVSKLVKDQIETHGYRPRAVVCSAMGKTTNNLLGAGEFALEGRVSIDAIRTLHHNAMDKFGFAEDCHTRSDVDALLDECEQMLTGVKMLKELSPRSLDQLVSYGERCSVRIVATRLNQLGVPAQSFDAWDVGVITDDNFGDALLLPEHEEAVRKAFHRIDPGVVAVVTGFIGHDPDGRITTLGRGGSDLTATAIGAALNLDEVQVWKDPTLGRRFFTRSLCSPLGSTASRSGSKTRTTLGRWGRS</sequence>
<dbReference type="Proteomes" id="UP000291116">
    <property type="component" value="Unassembled WGS sequence"/>
</dbReference>
<evidence type="ECO:0000313" key="5">
    <source>
        <dbReference type="EMBL" id="VEU35174.1"/>
    </source>
</evidence>
<dbReference type="InterPro" id="IPR001048">
    <property type="entry name" value="Asp/Glu/Uridylate_kinase"/>
</dbReference>
<dbReference type="GO" id="GO:0009090">
    <property type="term" value="P:homoserine biosynthetic process"/>
    <property type="evidence" value="ECO:0007669"/>
    <property type="project" value="TreeGrafter"/>
</dbReference>
<accession>A0A448YZJ5</accession>
<dbReference type="PANTHER" id="PTHR21499">
    <property type="entry name" value="ASPARTATE KINASE"/>
    <property type="match status" value="1"/>
</dbReference>
<keyword evidence="6" id="KW-1185">Reference proteome</keyword>
<evidence type="ECO:0000256" key="1">
    <source>
        <dbReference type="ARBA" id="ARBA00010122"/>
    </source>
</evidence>
<dbReference type="Pfam" id="PF00696">
    <property type="entry name" value="AA_kinase"/>
    <property type="match status" value="1"/>
</dbReference>
<dbReference type="AlphaFoldDB" id="A0A448YZJ5"/>
<dbReference type="GO" id="GO:0004072">
    <property type="term" value="F:aspartate kinase activity"/>
    <property type="evidence" value="ECO:0007669"/>
    <property type="project" value="InterPro"/>
</dbReference>
<dbReference type="FunFam" id="1.20.120.1320:FF:000001">
    <property type="entry name" value="Aspartokinase"/>
    <property type="match status" value="1"/>
</dbReference>
<dbReference type="PROSITE" id="PS00324">
    <property type="entry name" value="ASPARTOKINASE"/>
    <property type="match status" value="1"/>
</dbReference>
<name>A0A448YZJ5_9STRA</name>
<dbReference type="GO" id="GO:0005829">
    <property type="term" value="C:cytosol"/>
    <property type="evidence" value="ECO:0007669"/>
    <property type="project" value="TreeGrafter"/>
</dbReference>
<dbReference type="Gene3D" id="3.40.1160.10">
    <property type="entry name" value="Acetylglutamate kinase-like"/>
    <property type="match status" value="1"/>
</dbReference>